<feature type="active site" description="Nucleophile" evidence="5">
    <location>
        <position position="44"/>
    </location>
</feature>
<dbReference type="GO" id="GO:0070475">
    <property type="term" value="P:rRNA base methylation"/>
    <property type="evidence" value="ECO:0007669"/>
    <property type="project" value="TreeGrafter"/>
</dbReference>
<dbReference type="GO" id="GO:0003723">
    <property type="term" value="F:RNA binding"/>
    <property type="evidence" value="ECO:0007669"/>
    <property type="project" value="UniProtKB-UniRule"/>
</dbReference>
<dbReference type="SUPFAM" id="SSF53335">
    <property type="entry name" value="S-adenosyl-L-methionine-dependent methyltransferases"/>
    <property type="match status" value="1"/>
</dbReference>
<dbReference type="Pfam" id="PF01189">
    <property type="entry name" value="Methyltr_RsmB-F"/>
    <property type="match status" value="1"/>
</dbReference>
<dbReference type="GO" id="GO:0008173">
    <property type="term" value="F:RNA methyltransferase activity"/>
    <property type="evidence" value="ECO:0007669"/>
    <property type="project" value="InterPro"/>
</dbReference>
<dbReference type="InterPro" id="IPR049560">
    <property type="entry name" value="MeTrfase_RsmB-F_NOP2_cat"/>
</dbReference>
<keyword evidence="2 5" id="KW-0808">Transferase</keyword>
<proteinExistence type="inferred from homology"/>
<feature type="compositionally biased region" description="Basic residues" evidence="6">
    <location>
        <begin position="145"/>
        <end position="157"/>
    </location>
</feature>
<dbReference type="OrthoDB" id="435282at2759"/>
<sequence>MHTAESESTEQQDNRLNKLAGFQLMMIRHAMKFPSVQRIVYSTCSIHATENEHVVRAALKSEECASGRFKLGPRDDVLPTWHRRGLSEEMDSPEDANSLVRCSPGEDATNGFFVSLFVRETETLPNKRKAEAELEAETPTEFATKRRKKKKKKVAVV</sequence>
<accession>A0A4S4MVP5</accession>
<protein>
    <recommendedName>
        <fullName evidence="7">SAM-dependent MTase RsmB/NOP-type domain-containing protein</fullName>
    </recommendedName>
</protein>
<dbReference type="Gene3D" id="3.40.50.150">
    <property type="entry name" value="Vaccinia Virus protein VP39"/>
    <property type="match status" value="1"/>
</dbReference>
<dbReference type="Proteomes" id="UP000308730">
    <property type="component" value="Unassembled WGS sequence"/>
</dbReference>
<dbReference type="GO" id="GO:0005730">
    <property type="term" value="C:nucleolus"/>
    <property type="evidence" value="ECO:0007669"/>
    <property type="project" value="TreeGrafter"/>
</dbReference>
<evidence type="ECO:0000259" key="7">
    <source>
        <dbReference type="PROSITE" id="PS51686"/>
    </source>
</evidence>
<comment type="caution">
    <text evidence="8">The sequence shown here is derived from an EMBL/GenBank/DDBJ whole genome shotgun (WGS) entry which is preliminary data.</text>
</comment>
<keyword evidence="1 5" id="KW-0489">Methyltransferase</keyword>
<dbReference type="InterPro" id="IPR029063">
    <property type="entry name" value="SAM-dependent_MTases_sf"/>
</dbReference>
<organism evidence="8 9">
    <name type="scientific">Antrodiella citrinella</name>
    <dbReference type="NCBI Taxonomy" id="2447956"/>
    <lineage>
        <taxon>Eukaryota</taxon>
        <taxon>Fungi</taxon>
        <taxon>Dikarya</taxon>
        <taxon>Basidiomycota</taxon>
        <taxon>Agaricomycotina</taxon>
        <taxon>Agaricomycetes</taxon>
        <taxon>Polyporales</taxon>
        <taxon>Steccherinaceae</taxon>
        <taxon>Antrodiella</taxon>
    </lineage>
</organism>
<keyword evidence="4 5" id="KW-0694">RNA-binding</keyword>
<keyword evidence="3 5" id="KW-0949">S-adenosyl-L-methionine</keyword>
<dbReference type="PANTHER" id="PTHR22807">
    <property type="entry name" value="NOP2 YEAST -RELATED NOL1/NOP2/FMU SUN DOMAIN-CONTAINING"/>
    <property type="match status" value="1"/>
</dbReference>
<evidence type="ECO:0000256" key="4">
    <source>
        <dbReference type="ARBA" id="ARBA00022884"/>
    </source>
</evidence>
<comment type="caution">
    <text evidence="5">Lacks conserved residue(s) required for the propagation of feature annotation.</text>
</comment>
<dbReference type="PROSITE" id="PS51686">
    <property type="entry name" value="SAM_MT_RSMB_NOP"/>
    <property type="match status" value="1"/>
</dbReference>
<dbReference type="PANTHER" id="PTHR22807:SF4">
    <property type="entry name" value="28S RRNA (CYTOSINE-C(5))-METHYLTRANSFERASE"/>
    <property type="match status" value="1"/>
</dbReference>
<evidence type="ECO:0000256" key="3">
    <source>
        <dbReference type="ARBA" id="ARBA00022691"/>
    </source>
</evidence>
<reference evidence="8 9" key="1">
    <citation type="submission" date="2019-02" db="EMBL/GenBank/DDBJ databases">
        <title>Genome sequencing of the rare red list fungi Antrodiella citrinella (Flaviporus citrinellus).</title>
        <authorList>
            <person name="Buettner E."/>
            <person name="Kellner H."/>
        </authorList>
    </citation>
    <scope>NUCLEOTIDE SEQUENCE [LARGE SCALE GENOMIC DNA]</scope>
    <source>
        <strain evidence="8 9">DSM 108506</strain>
    </source>
</reference>
<keyword evidence="9" id="KW-1185">Reference proteome</keyword>
<dbReference type="InterPro" id="IPR023267">
    <property type="entry name" value="RCMT"/>
</dbReference>
<feature type="domain" description="SAM-dependent MTase RsmB/NOP-type" evidence="7">
    <location>
        <begin position="1"/>
        <end position="120"/>
    </location>
</feature>
<evidence type="ECO:0000256" key="2">
    <source>
        <dbReference type="ARBA" id="ARBA00022679"/>
    </source>
</evidence>
<evidence type="ECO:0000313" key="9">
    <source>
        <dbReference type="Proteomes" id="UP000308730"/>
    </source>
</evidence>
<evidence type="ECO:0000256" key="5">
    <source>
        <dbReference type="PROSITE-ProRule" id="PRU01023"/>
    </source>
</evidence>
<feature type="region of interest" description="Disordered" evidence="6">
    <location>
        <begin position="127"/>
        <end position="157"/>
    </location>
</feature>
<evidence type="ECO:0000313" key="8">
    <source>
        <dbReference type="EMBL" id="THH30005.1"/>
    </source>
</evidence>
<dbReference type="EMBL" id="SGPM01000098">
    <property type="protein sequence ID" value="THH30005.1"/>
    <property type="molecule type" value="Genomic_DNA"/>
</dbReference>
<gene>
    <name evidence="8" type="ORF">EUX98_g4197</name>
</gene>
<dbReference type="AlphaFoldDB" id="A0A4S4MVP5"/>
<name>A0A4S4MVP5_9APHY</name>
<dbReference type="InterPro" id="IPR001678">
    <property type="entry name" value="MeTrfase_RsmB-F_NOP2_dom"/>
</dbReference>
<comment type="similarity">
    <text evidence="5">Belongs to the class I-like SAM-binding methyltransferase superfamily. RsmB/NOP family.</text>
</comment>
<evidence type="ECO:0000256" key="6">
    <source>
        <dbReference type="SAM" id="MobiDB-lite"/>
    </source>
</evidence>
<evidence type="ECO:0000256" key="1">
    <source>
        <dbReference type="ARBA" id="ARBA00022603"/>
    </source>
</evidence>